<dbReference type="KEGG" id="rhy:RD110_04880"/>
<dbReference type="AlphaFoldDB" id="A0A1P8JS80"/>
<dbReference type="RefSeq" id="WP_076197240.1">
    <property type="nucleotide sequence ID" value="NZ_CP019236.1"/>
</dbReference>
<dbReference type="Proteomes" id="UP000186609">
    <property type="component" value="Chromosome"/>
</dbReference>
<evidence type="ECO:0008006" key="3">
    <source>
        <dbReference type="Google" id="ProtNLM"/>
    </source>
</evidence>
<keyword evidence="2" id="KW-1185">Reference proteome</keyword>
<gene>
    <name evidence="1" type="ORF">RD110_04880</name>
</gene>
<protein>
    <recommendedName>
        <fullName evidence="3">Flagellar protein FlgN</fullName>
    </recommendedName>
</protein>
<evidence type="ECO:0000313" key="1">
    <source>
        <dbReference type="EMBL" id="APW36624.1"/>
    </source>
</evidence>
<organism evidence="1 2">
    <name type="scientific">Rhodoferax koreensis</name>
    <dbReference type="NCBI Taxonomy" id="1842727"/>
    <lineage>
        <taxon>Bacteria</taxon>
        <taxon>Pseudomonadati</taxon>
        <taxon>Pseudomonadota</taxon>
        <taxon>Betaproteobacteria</taxon>
        <taxon>Burkholderiales</taxon>
        <taxon>Comamonadaceae</taxon>
        <taxon>Rhodoferax</taxon>
    </lineage>
</organism>
<dbReference type="EMBL" id="CP019236">
    <property type="protein sequence ID" value="APW36624.1"/>
    <property type="molecule type" value="Genomic_DNA"/>
</dbReference>
<reference evidence="1 2" key="1">
    <citation type="submission" date="2017-01" db="EMBL/GenBank/DDBJ databases">
        <authorList>
            <person name="Mah S.A."/>
            <person name="Swanson W.J."/>
            <person name="Moy G.W."/>
            <person name="Vacquier V.D."/>
        </authorList>
    </citation>
    <scope>NUCLEOTIDE SEQUENCE [LARGE SCALE GENOMIC DNA]</scope>
    <source>
        <strain evidence="1 2">DCY110</strain>
    </source>
</reference>
<dbReference type="STRING" id="1842727.RD110_04880"/>
<accession>A0A1P8JS80</accession>
<name>A0A1P8JS80_9BURK</name>
<evidence type="ECO:0000313" key="2">
    <source>
        <dbReference type="Proteomes" id="UP000186609"/>
    </source>
</evidence>
<proteinExistence type="predicted"/>
<sequence>MAQPIQFDSSLTEVEQLLDQVSASLLAGDARALEAHSQSLRDAMLALSSMAASQKAVLFANPTMQHRVAAVSTRLAQQREGLARRAVVVNRALATVLPQSDAATYAGRGAPAYRNSAARIYANAAT</sequence>